<sequence>MKNLFPFLALLAAAGCNSPTTPKSAPAGAGAAVPPPADAATDSLHQAVAAYIKANAAAFPGYEAVRWGRPTPYTKMSEAAIKGVVAMQAFDDALVPRNQALANYKASLARHDAPARTAAIMGIYGKANKHNDSLLLIANRYIGVKDSARIGTQLTHTYRATNKAGATGLDSATFVVRPGGQVEQL</sequence>
<comment type="caution">
    <text evidence="1">The sequence shown here is derived from an EMBL/GenBank/DDBJ whole genome shotgun (WGS) entry which is preliminary data.</text>
</comment>
<dbReference type="PROSITE" id="PS51257">
    <property type="entry name" value="PROKAR_LIPOPROTEIN"/>
    <property type="match status" value="1"/>
</dbReference>
<proteinExistence type="predicted"/>
<dbReference type="Proteomes" id="UP000779507">
    <property type="component" value="Unassembled WGS sequence"/>
</dbReference>
<gene>
    <name evidence="1" type="ORF">HNP98_001570</name>
</gene>
<protein>
    <submittedName>
        <fullName evidence="1">Uncharacterized protein</fullName>
    </submittedName>
</protein>
<dbReference type="RefSeq" id="WP_173809484.1">
    <property type="nucleotide sequence ID" value="NZ_JABSNP010000005.1"/>
</dbReference>
<organism evidence="1 2">
    <name type="scientific">Hymenobacter caeli</name>
    <dbReference type="NCBI Taxonomy" id="2735894"/>
    <lineage>
        <taxon>Bacteria</taxon>
        <taxon>Pseudomonadati</taxon>
        <taxon>Bacteroidota</taxon>
        <taxon>Cytophagia</taxon>
        <taxon>Cytophagales</taxon>
        <taxon>Hymenobacteraceae</taxon>
        <taxon>Hymenobacter</taxon>
    </lineage>
</organism>
<name>A0ABX2FNN4_9BACT</name>
<keyword evidence="2" id="KW-1185">Reference proteome</keyword>
<evidence type="ECO:0000313" key="2">
    <source>
        <dbReference type="Proteomes" id="UP000779507"/>
    </source>
</evidence>
<accession>A0ABX2FNN4</accession>
<dbReference type="EMBL" id="JABSNP010000005">
    <property type="protein sequence ID" value="NRT18749.1"/>
    <property type="molecule type" value="Genomic_DNA"/>
</dbReference>
<evidence type="ECO:0000313" key="1">
    <source>
        <dbReference type="EMBL" id="NRT18749.1"/>
    </source>
</evidence>
<reference evidence="1 2" key="1">
    <citation type="submission" date="2020-05" db="EMBL/GenBank/DDBJ databases">
        <title>Genomic Encyclopedia of Type Strains, Phase IV (KMG-V): Genome sequencing to study the core and pangenomes of soil and plant-associated prokaryotes.</title>
        <authorList>
            <person name="Whitman W."/>
        </authorList>
    </citation>
    <scope>NUCLEOTIDE SEQUENCE [LARGE SCALE GENOMIC DNA]</scope>
    <source>
        <strain evidence="1 2">9A</strain>
    </source>
</reference>